<protein>
    <submittedName>
        <fullName evidence="1">Uncharacterized protein</fullName>
    </submittedName>
</protein>
<dbReference type="EMBL" id="MDEG01000018">
    <property type="protein sequence ID" value="PPU96122.1"/>
    <property type="molecule type" value="Genomic_DNA"/>
</dbReference>
<proteinExistence type="predicted"/>
<dbReference type="AlphaFoldDB" id="A0A2S7ESM7"/>
<gene>
    <name evidence="1" type="ORF">XhyaCFBP1156_16120</name>
</gene>
<sequence>MLCIHASQGADERPEKVLIIGTNLLLRVGPVRQQGIADVIKSVAKAVHQDLLAQPIDIAQRAEQAWDNHQRLSLRIHARFKIQPGRPMWLSNQ</sequence>
<dbReference type="Proteomes" id="UP000238261">
    <property type="component" value="Unassembled WGS sequence"/>
</dbReference>
<organism evidence="1 2">
    <name type="scientific">Xanthomonas hyacinthi</name>
    <dbReference type="NCBI Taxonomy" id="56455"/>
    <lineage>
        <taxon>Bacteria</taxon>
        <taxon>Pseudomonadati</taxon>
        <taxon>Pseudomonadota</taxon>
        <taxon>Gammaproteobacteria</taxon>
        <taxon>Lysobacterales</taxon>
        <taxon>Lysobacteraceae</taxon>
        <taxon>Xanthomonas</taxon>
    </lineage>
</organism>
<reference evidence="2" key="1">
    <citation type="submission" date="2016-08" db="EMBL/GenBank/DDBJ databases">
        <authorList>
            <person name="Merda D."/>
            <person name="Briand M."/>
            <person name="Taghouti G."/>
            <person name="Carrere S."/>
            <person name="Gouzy J."/>
            <person name="Portier P."/>
            <person name="Jacques M.-A."/>
            <person name="Fischer-Le Saux M."/>
        </authorList>
    </citation>
    <scope>NUCLEOTIDE SEQUENCE [LARGE SCALE GENOMIC DNA]</scope>
    <source>
        <strain evidence="2">CFBP1156</strain>
    </source>
</reference>
<evidence type="ECO:0000313" key="1">
    <source>
        <dbReference type="EMBL" id="PPU96122.1"/>
    </source>
</evidence>
<evidence type="ECO:0000313" key="2">
    <source>
        <dbReference type="Proteomes" id="UP000238261"/>
    </source>
</evidence>
<accession>A0A2S7ESM7</accession>
<keyword evidence="2" id="KW-1185">Reference proteome</keyword>
<name>A0A2S7ESM7_9XANT</name>
<comment type="caution">
    <text evidence="1">The sequence shown here is derived from an EMBL/GenBank/DDBJ whole genome shotgun (WGS) entry which is preliminary data.</text>
</comment>